<evidence type="ECO:0000256" key="5">
    <source>
        <dbReference type="ARBA" id="ARBA00023004"/>
    </source>
</evidence>
<evidence type="ECO:0000313" key="8">
    <source>
        <dbReference type="EMBL" id="VFK64643.1"/>
    </source>
</evidence>
<accession>A0A451AYN5</accession>
<evidence type="ECO:0000256" key="1">
    <source>
        <dbReference type="ARBA" id="ARBA00001966"/>
    </source>
</evidence>
<dbReference type="GO" id="GO:0003824">
    <property type="term" value="F:catalytic activity"/>
    <property type="evidence" value="ECO:0007669"/>
    <property type="project" value="InterPro"/>
</dbReference>
<dbReference type="GO" id="GO:0046872">
    <property type="term" value="F:metal ion binding"/>
    <property type="evidence" value="ECO:0007669"/>
    <property type="project" value="UniProtKB-KW"/>
</dbReference>
<dbReference type="Pfam" id="PF13186">
    <property type="entry name" value="SPASM"/>
    <property type="match status" value="1"/>
</dbReference>
<dbReference type="InterPro" id="IPR058240">
    <property type="entry name" value="rSAM_sf"/>
</dbReference>
<evidence type="ECO:0000256" key="2">
    <source>
        <dbReference type="ARBA" id="ARBA00022485"/>
    </source>
</evidence>
<comment type="cofactor">
    <cofactor evidence="1">
        <name>[4Fe-4S] cluster</name>
        <dbReference type="ChEBI" id="CHEBI:49883"/>
    </cofactor>
</comment>
<keyword evidence="5" id="KW-0408">Iron</keyword>
<evidence type="ECO:0000259" key="7">
    <source>
        <dbReference type="PROSITE" id="PS51918"/>
    </source>
</evidence>
<keyword evidence="4" id="KW-0479">Metal-binding</keyword>
<evidence type="ECO:0000256" key="4">
    <source>
        <dbReference type="ARBA" id="ARBA00022723"/>
    </source>
</evidence>
<dbReference type="Gene3D" id="3.20.20.70">
    <property type="entry name" value="Aldolase class I"/>
    <property type="match status" value="1"/>
</dbReference>
<evidence type="ECO:0000256" key="6">
    <source>
        <dbReference type="ARBA" id="ARBA00023014"/>
    </source>
</evidence>
<dbReference type="SFLD" id="SFLDG01386">
    <property type="entry name" value="main_SPASM_domain-containing"/>
    <property type="match status" value="1"/>
</dbReference>
<dbReference type="NCBIfam" id="TIGR04085">
    <property type="entry name" value="rSAM_more_4Fe4S"/>
    <property type="match status" value="1"/>
</dbReference>
<dbReference type="PIRSF" id="PIRSF037420">
    <property type="entry name" value="PQQ_syn_pqqE"/>
    <property type="match status" value="1"/>
</dbReference>
<protein>
    <submittedName>
        <fullName evidence="9">Radical SAM additional 4Fe4S-binding SPASM domain-containing protein</fullName>
    </submittedName>
</protein>
<gene>
    <name evidence="8" type="ORF">BECKUNK1418G_GA0071005_10496</name>
    <name evidence="9" type="ORF">BECKUNK1418H_GA0071006_10536</name>
</gene>
<dbReference type="CDD" id="cd01335">
    <property type="entry name" value="Radical_SAM"/>
    <property type="match status" value="1"/>
</dbReference>
<feature type="domain" description="Radical SAM core" evidence="7">
    <location>
        <begin position="4"/>
        <end position="225"/>
    </location>
</feature>
<keyword evidence="3" id="KW-0949">S-adenosyl-L-methionine</keyword>
<evidence type="ECO:0000256" key="3">
    <source>
        <dbReference type="ARBA" id="ARBA00022691"/>
    </source>
</evidence>
<dbReference type="SUPFAM" id="SSF102114">
    <property type="entry name" value="Radical SAM enzymes"/>
    <property type="match status" value="1"/>
</dbReference>
<name>A0A451AYN5_9GAMM</name>
<dbReference type="InterPro" id="IPR023885">
    <property type="entry name" value="4Fe4S-binding_SPASM_dom"/>
</dbReference>
<dbReference type="GO" id="GO:0051539">
    <property type="term" value="F:4 iron, 4 sulfur cluster binding"/>
    <property type="evidence" value="ECO:0007669"/>
    <property type="project" value="UniProtKB-KW"/>
</dbReference>
<dbReference type="InterPro" id="IPR007197">
    <property type="entry name" value="rSAM"/>
</dbReference>
<dbReference type="Pfam" id="PF04055">
    <property type="entry name" value="Radical_SAM"/>
    <property type="match status" value="1"/>
</dbReference>
<evidence type="ECO:0000313" key="9">
    <source>
        <dbReference type="EMBL" id="VFK71162.1"/>
    </source>
</evidence>
<keyword evidence="2" id="KW-0004">4Fe-4S</keyword>
<dbReference type="InterPro" id="IPR013785">
    <property type="entry name" value="Aldolase_TIM"/>
</dbReference>
<dbReference type="PANTHER" id="PTHR11228:SF7">
    <property type="entry name" value="PQQA PEPTIDE CYCLASE"/>
    <property type="match status" value="1"/>
</dbReference>
<dbReference type="InterPro" id="IPR050377">
    <property type="entry name" value="Radical_SAM_PqqE_MftC-like"/>
</dbReference>
<dbReference type="PANTHER" id="PTHR11228">
    <property type="entry name" value="RADICAL SAM DOMAIN PROTEIN"/>
    <property type="match status" value="1"/>
</dbReference>
<reference evidence="9" key="1">
    <citation type="submission" date="2019-02" db="EMBL/GenBank/DDBJ databases">
        <authorList>
            <person name="Gruber-Vodicka R. H."/>
            <person name="Seah K. B. B."/>
        </authorList>
    </citation>
    <scope>NUCLEOTIDE SEQUENCE</scope>
    <source>
        <strain evidence="9">BECK_BY19</strain>
        <strain evidence="8">BECK_BY8</strain>
    </source>
</reference>
<proteinExistence type="predicted"/>
<organism evidence="9">
    <name type="scientific">Candidatus Kentrum sp. UNK</name>
    <dbReference type="NCBI Taxonomy" id="2126344"/>
    <lineage>
        <taxon>Bacteria</taxon>
        <taxon>Pseudomonadati</taxon>
        <taxon>Pseudomonadota</taxon>
        <taxon>Gammaproteobacteria</taxon>
        <taxon>Candidatus Kentrum</taxon>
    </lineage>
</organism>
<dbReference type="AlphaFoldDB" id="A0A451AYN5"/>
<dbReference type="SFLD" id="SFLDS00029">
    <property type="entry name" value="Radical_SAM"/>
    <property type="match status" value="1"/>
</dbReference>
<dbReference type="PROSITE" id="PS51918">
    <property type="entry name" value="RADICAL_SAM"/>
    <property type="match status" value="1"/>
</dbReference>
<dbReference type="EMBL" id="CAADGD010000053">
    <property type="protein sequence ID" value="VFK71162.1"/>
    <property type="molecule type" value="Genomic_DNA"/>
</dbReference>
<dbReference type="InterPro" id="IPR017200">
    <property type="entry name" value="PqqE-like"/>
</dbReference>
<dbReference type="SFLD" id="SFLDG01067">
    <property type="entry name" value="SPASM/twitch_domain_containing"/>
    <property type="match status" value="1"/>
</dbReference>
<keyword evidence="6" id="KW-0411">Iron-sulfur</keyword>
<dbReference type="EMBL" id="CAADFZ010000049">
    <property type="protein sequence ID" value="VFK64643.1"/>
    <property type="molecule type" value="Genomic_DNA"/>
</dbReference>
<sequence>MLQLSAPLHVGISITNRCNLKCQHCIYSSGNADENELTTNEIHGLIDQIAGMNVISIEFLGGEPFFHKHLDDFVAHARERKLKVVMNTNGTLLTKLWLDQFQDAILLFKISFDGESSESHDNFRGVKGAYAKTTASIRMLQSRGIDTCLITTIYKGNLGQVEDILAKAAEMLSRGTYTVTVMMPLGRGENLADVCLSPLEVQSLLSVLHVAKQRYRKTHPEINIKEELPQAMILWGKDEKRPDGKRTCTAAISQMGISADGWAYPCTSMTGYRHNDHSVRTHRLIDIWNQSHLFRIVRDRQSVGGKCAQCEYLDQCGGGCRYAAWALGDGLQGEDPLCWYQPSGLCATDC</sequence>